<reference evidence="1" key="1">
    <citation type="journal article" date="2015" name="Nature">
        <title>Complex archaea that bridge the gap between prokaryotes and eukaryotes.</title>
        <authorList>
            <person name="Spang A."/>
            <person name="Saw J.H."/>
            <person name="Jorgensen S.L."/>
            <person name="Zaremba-Niedzwiedzka K."/>
            <person name="Martijn J."/>
            <person name="Lind A.E."/>
            <person name="van Eijk R."/>
            <person name="Schleper C."/>
            <person name="Guy L."/>
            <person name="Ettema T.J."/>
        </authorList>
    </citation>
    <scope>NUCLEOTIDE SEQUENCE</scope>
</reference>
<sequence length="30" mass="3421">MKLQGENRIVMASKKKDRLRICLDLDGVCS</sequence>
<dbReference type="EMBL" id="LAZR01006778">
    <property type="protein sequence ID" value="KKM89706.1"/>
    <property type="molecule type" value="Genomic_DNA"/>
</dbReference>
<organism evidence="1">
    <name type="scientific">marine sediment metagenome</name>
    <dbReference type="NCBI Taxonomy" id="412755"/>
    <lineage>
        <taxon>unclassified sequences</taxon>
        <taxon>metagenomes</taxon>
        <taxon>ecological metagenomes</taxon>
    </lineage>
</organism>
<evidence type="ECO:0000313" key="1">
    <source>
        <dbReference type="EMBL" id="KKM89706.1"/>
    </source>
</evidence>
<name>A0A0F9LRE5_9ZZZZ</name>
<feature type="non-terminal residue" evidence="1">
    <location>
        <position position="30"/>
    </location>
</feature>
<proteinExistence type="predicted"/>
<gene>
    <name evidence="1" type="ORF">LCGC14_1246070</name>
</gene>
<comment type="caution">
    <text evidence="1">The sequence shown here is derived from an EMBL/GenBank/DDBJ whole genome shotgun (WGS) entry which is preliminary data.</text>
</comment>
<protein>
    <submittedName>
        <fullName evidence="1">Uncharacterized protein</fullName>
    </submittedName>
</protein>
<dbReference type="AlphaFoldDB" id="A0A0F9LRE5"/>
<accession>A0A0F9LRE5</accession>